<dbReference type="Pfam" id="PF00128">
    <property type="entry name" value="Alpha-amylase"/>
    <property type="match status" value="2"/>
</dbReference>
<dbReference type="GO" id="GO:0004556">
    <property type="term" value="F:alpha-amylase activity"/>
    <property type="evidence" value="ECO:0007669"/>
    <property type="project" value="TreeGrafter"/>
</dbReference>
<dbReference type="EMBL" id="QPJC01000003">
    <property type="protein sequence ID" value="RCW45112.1"/>
    <property type="molecule type" value="Genomic_DNA"/>
</dbReference>
<dbReference type="SMART" id="SM00642">
    <property type="entry name" value="Aamy"/>
    <property type="match status" value="1"/>
</dbReference>
<reference evidence="3 4" key="1">
    <citation type="submission" date="2018-07" db="EMBL/GenBank/DDBJ databases">
        <title>Genomic Encyclopedia of Type Strains, Phase III (KMG-III): the genomes of soil and plant-associated and newly described type strains.</title>
        <authorList>
            <person name="Whitman W."/>
        </authorList>
    </citation>
    <scope>NUCLEOTIDE SEQUENCE [LARGE SCALE GENOMIC DNA]</scope>
    <source>
        <strain evidence="3 4">CECT 8575</strain>
    </source>
</reference>
<gene>
    <name evidence="3" type="ORF">DFQ14_10375</name>
</gene>
<evidence type="ECO:0000313" key="4">
    <source>
        <dbReference type="Proteomes" id="UP000253495"/>
    </source>
</evidence>
<evidence type="ECO:0000259" key="2">
    <source>
        <dbReference type="SMART" id="SM00642"/>
    </source>
</evidence>
<comment type="caution">
    <text evidence="3">The sequence shown here is derived from an EMBL/GenBank/DDBJ whole genome shotgun (WGS) entry which is preliminary data.</text>
</comment>
<keyword evidence="4" id="KW-1185">Reference proteome</keyword>
<evidence type="ECO:0000256" key="1">
    <source>
        <dbReference type="SAM" id="MobiDB-lite"/>
    </source>
</evidence>
<feature type="domain" description="Glycosyl hydrolase family 13 catalytic" evidence="2">
    <location>
        <begin position="40"/>
        <end position="302"/>
    </location>
</feature>
<dbReference type="SUPFAM" id="SSF51445">
    <property type="entry name" value="(Trans)glycosidases"/>
    <property type="match status" value="1"/>
</dbReference>
<proteinExistence type="predicted"/>
<dbReference type="AlphaFoldDB" id="A0A368VSX5"/>
<accession>A0A368VSX5</accession>
<name>A0A368VSX5_9ACTN</name>
<dbReference type="GO" id="GO:0009313">
    <property type="term" value="P:oligosaccharide catabolic process"/>
    <property type="evidence" value="ECO:0007669"/>
    <property type="project" value="TreeGrafter"/>
</dbReference>
<dbReference type="InterPro" id="IPR017853">
    <property type="entry name" value="GH"/>
</dbReference>
<organism evidence="3 4">
    <name type="scientific">Halopolyspora algeriensis</name>
    <dbReference type="NCBI Taxonomy" id="1500506"/>
    <lineage>
        <taxon>Bacteria</taxon>
        <taxon>Bacillati</taxon>
        <taxon>Actinomycetota</taxon>
        <taxon>Actinomycetes</taxon>
        <taxon>Actinomycetes incertae sedis</taxon>
        <taxon>Halopolyspora</taxon>
    </lineage>
</organism>
<protein>
    <submittedName>
        <fullName evidence="3">Uncharacterized protein DUF3459</fullName>
    </submittedName>
</protein>
<dbReference type="OrthoDB" id="9043248at2"/>
<dbReference type="Gene3D" id="3.20.20.80">
    <property type="entry name" value="Glycosidases"/>
    <property type="match status" value="2"/>
</dbReference>
<dbReference type="RefSeq" id="WP_114452246.1">
    <property type="nucleotide sequence ID" value="NZ_QPJC01000003.1"/>
</dbReference>
<dbReference type="PANTHER" id="PTHR10357:SF179">
    <property type="entry name" value="NEUTRAL AND BASIC AMINO ACID TRANSPORT PROTEIN RBAT"/>
    <property type="match status" value="1"/>
</dbReference>
<evidence type="ECO:0000313" key="3">
    <source>
        <dbReference type="EMBL" id="RCW45112.1"/>
    </source>
</evidence>
<feature type="region of interest" description="Disordered" evidence="1">
    <location>
        <begin position="1"/>
        <end position="20"/>
    </location>
</feature>
<dbReference type="InterPro" id="IPR006047">
    <property type="entry name" value="GH13_cat_dom"/>
</dbReference>
<dbReference type="PANTHER" id="PTHR10357">
    <property type="entry name" value="ALPHA-AMYLASE FAMILY MEMBER"/>
    <property type="match status" value="1"/>
</dbReference>
<dbReference type="Proteomes" id="UP000253495">
    <property type="component" value="Unassembled WGS sequence"/>
</dbReference>
<sequence>MPRSADHSPAPPGADHSSVSPDTRPWWYDALFYGVDLPFFADSDADGIGDLDGVRSRVGYLELLGVDALWLTGVPMTGAGPTITDPGEAATVLEAFELLAAETHDCGLRLALDVGADLTRLDDPREQEELAETLRFWIGRGVDGFRIASTAPRSTIRTDSRTGDVIRAADRMVRSVIDEHPGRIMSALTSDPHGHGWHLSFDQHLADAAFDAEEFREAITQGMLLVDKRSTQPAWMSAGRWQLRPVTRYGGGELGHARARAMALLVLALPGMVCLDSGEELGLPELAPSESAPGSGNLRNGRAPMPWEGSGPTFGFTSTAWPGVSPDWAHLTVEAQLEDATSTLSLYREALDIRRTHDAFHGTTIEWYGAPPGCLAFRRGSTGLTCAINTSGSPVPLPPGELLLASAPLTGSGELPADTAVWLA</sequence>